<evidence type="ECO:0000259" key="1">
    <source>
        <dbReference type="Pfam" id="PF15024"/>
    </source>
</evidence>
<dbReference type="GO" id="GO:0030144">
    <property type="term" value="F:alpha-1,6-mannosylglycoprotein 6-beta-N-acetylglucosaminyltransferase activity"/>
    <property type="evidence" value="ECO:0007669"/>
    <property type="project" value="InterPro"/>
</dbReference>
<name>A0A9D4IBY1_DREPO</name>
<dbReference type="InterPro" id="IPR026116">
    <property type="entry name" value="GT18_cat"/>
</dbReference>
<evidence type="ECO:0000313" key="3">
    <source>
        <dbReference type="Proteomes" id="UP000828390"/>
    </source>
</evidence>
<gene>
    <name evidence="2" type="ORF">DPMN_189127</name>
</gene>
<reference evidence="2" key="2">
    <citation type="submission" date="2020-11" db="EMBL/GenBank/DDBJ databases">
        <authorList>
            <person name="McCartney M.A."/>
            <person name="Auch B."/>
            <person name="Kono T."/>
            <person name="Mallez S."/>
            <person name="Becker A."/>
            <person name="Gohl D.M."/>
            <person name="Silverstein K.A.T."/>
            <person name="Koren S."/>
            <person name="Bechman K.B."/>
            <person name="Herman A."/>
            <person name="Abrahante J.E."/>
            <person name="Garbe J."/>
        </authorList>
    </citation>
    <scope>NUCLEOTIDE SEQUENCE</scope>
    <source>
        <strain evidence="2">Duluth1</strain>
        <tissue evidence="2">Whole animal</tissue>
    </source>
</reference>
<proteinExistence type="predicted"/>
<evidence type="ECO:0000313" key="2">
    <source>
        <dbReference type="EMBL" id="KAH3754452.1"/>
    </source>
</evidence>
<keyword evidence="3" id="KW-1185">Reference proteome</keyword>
<comment type="caution">
    <text evidence="2">The sequence shown here is derived from an EMBL/GenBank/DDBJ whole genome shotgun (WGS) entry which is preliminary data.</text>
</comment>
<organism evidence="2 3">
    <name type="scientific">Dreissena polymorpha</name>
    <name type="common">Zebra mussel</name>
    <name type="synonym">Mytilus polymorpha</name>
    <dbReference type="NCBI Taxonomy" id="45954"/>
    <lineage>
        <taxon>Eukaryota</taxon>
        <taxon>Metazoa</taxon>
        <taxon>Spiralia</taxon>
        <taxon>Lophotrochozoa</taxon>
        <taxon>Mollusca</taxon>
        <taxon>Bivalvia</taxon>
        <taxon>Autobranchia</taxon>
        <taxon>Heteroconchia</taxon>
        <taxon>Euheterodonta</taxon>
        <taxon>Imparidentia</taxon>
        <taxon>Neoheterodontei</taxon>
        <taxon>Myida</taxon>
        <taxon>Dreissenoidea</taxon>
        <taxon>Dreissenidae</taxon>
        <taxon>Dreissena</taxon>
    </lineage>
</organism>
<accession>A0A9D4IBY1</accession>
<dbReference type="AlphaFoldDB" id="A0A9D4IBY1"/>
<dbReference type="Pfam" id="PF15024">
    <property type="entry name" value="Glyco_transf_18"/>
    <property type="match status" value="1"/>
</dbReference>
<protein>
    <recommendedName>
        <fullName evidence="1">Glycosyltransferase family 18 catalytic domain-containing protein</fullName>
    </recommendedName>
</protein>
<reference evidence="2" key="1">
    <citation type="journal article" date="2019" name="bioRxiv">
        <title>The Genome of the Zebra Mussel, Dreissena polymorpha: A Resource for Invasive Species Research.</title>
        <authorList>
            <person name="McCartney M.A."/>
            <person name="Auch B."/>
            <person name="Kono T."/>
            <person name="Mallez S."/>
            <person name="Zhang Y."/>
            <person name="Obille A."/>
            <person name="Becker A."/>
            <person name="Abrahante J.E."/>
            <person name="Garbe J."/>
            <person name="Badalamenti J.P."/>
            <person name="Herman A."/>
            <person name="Mangelson H."/>
            <person name="Liachko I."/>
            <person name="Sullivan S."/>
            <person name="Sone E.D."/>
            <person name="Koren S."/>
            <person name="Silverstein K.A.T."/>
            <person name="Beckman K.B."/>
            <person name="Gohl D.M."/>
        </authorList>
    </citation>
    <scope>NUCLEOTIDE SEQUENCE</scope>
    <source>
        <strain evidence="2">Duluth1</strain>
        <tissue evidence="2">Whole animal</tissue>
    </source>
</reference>
<dbReference type="EMBL" id="JAIWYP010000010">
    <property type="protein sequence ID" value="KAH3754452.1"/>
    <property type="molecule type" value="Genomic_DNA"/>
</dbReference>
<sequence length="52" mass="6171">MNSYIEHQNFCQFQRQLAKWPPEGSVKLLFGKADKSCKDVCWEKSMEQFVVM</sequence>
<dbReference type="Proteomes" id="UP000828390">
    <property type="component" value="Unassembled WGS sequence"/>
</dbReference>
<feature type="domain" description="Glycosyltransferase family 18 catalytic" evidence="1">
    <location>
        <begin position="1"/>
        <end position="46"/>
    </location>
</feature>